<proteinExistence type="predicted"/>
<reference evidence="1" key="1">
    <citation type="journal article" date="2020" name="bioRxiv">
        <title>Hybrid origin of Populus tomentosa Carr. identified through genome sequencing and phylogenomic analysis.</title>
        <authorList>
            <person name="An X."/>
            <person name="Gao K."/>
            <person name="Chen Z."/>
            <person name="Li J."/>
            <person name="Yang X."/>
            <person name="Yang X."/>
            <person name="Zhou J."/>
            <person name="Guo T."/>
            <person name="Zhao T."/>
            <person name="Huang S."/>
            <person name="Miao D."/>
            <person name="Khan W.U."/>
            <person name="Rao P."/>
            <person name="Ye M."/>
            <person name="Lei B."/>
            <person name="Liao W."/>
            <person name="Wang J."/>
            <person name="Ji L."/>
            <person name="Li Y."/>
            <person name="Guo B."/>
            <person name="Mustafa N.S."/>
            <person name="Li S."/>
            <person name="Yun Q."/>
            <person name="Keller S.R."/>
            <person name="Mao J."/>
            <person name="Zhang R."/>
            <person name="Strauss S.H."/>
        </authorList>
    </citation>
    <scope>NUCLEOTIDE SEQUENCE</scope>
    <source>
        <strain evidence="1">GM15</strain>
        <tissue evidence="1">Leaf</tissue>
    </source>
</reference>
<evidence type="ECO:0000313" key="1">
    <source>
        <dbReference type="EMBL" id="KAG6775180.1"/>
    </source>
</evidence>
<comment type="caution">
    <text evidence="1">The sequence shown here is derived from an EMBL/GenBank/DDBJ whole genome shotgun (WGS) entry which is preliminary data.</text>
</comment>
<dbReference type="EMBL" id="JAAWWB010000009">
    <property type="protein sequence ID" value="KAG6775180.1"/>
    <property type="molecule type" value="Genomic_DNA"/>
</dbReference>
<keyword evidence="2" id="KW-1185">Reference proteome</keyword>
<organism evidence="1 2">
    <name type="scientific">Populus tomentosa</name>
    <name type="common">Chinese white poplar</name>
    <dbReference type="NCBI Taxonomy" id="118781"/>
    <lineage>
        <taxon>Eukaryota</taxon>
        <taxon>Viridiplantae</taxon>
        <taxon>Streptophyta</taxon>
        <taxon>Embryophyta</taxon>
        <taxon>Tracheophyta</taxon>
        <taxon>Spermatophyta</taxon>
        <taxon>Magnoliopsida</taxon>
        <taxon>eudicotyledons</taxon>
        <taxon>Gunneridae</taxon>
        <taxon>Pentapetalae</taxon>
        <taxon>rosids</taxon>
        <taxon>fabids</taxon>
        <taxon>Malpighiales</taxon>
        <taxon>Salicaceae</taxon>
        <taxon>Saliceae</taxon>
        <taxon>Populus</taxon>
    </lineage>
</organism>
<accession>A0A8X8A622</accession>
<name>A0A8X8A622_POPTO</name>
<dbReference type="Proteomes" id="UP000886885">
    <property type="component" value="Chromosome 5A"/>
</dbReference>
<gene>
    <name evidence="1" type="ORF">POTOM_018612</name>
</gene>
<protein>
    <submittedName>
        <fullName evidence="1">Uncharacterized protein</fullName>
    </submittedName>
</protein>
<dbReference type="OrthoDB" id="1730789at2759"/>
<sequence>MKSSFTDLAFPTLALDIIERSVCVLACEHIGREDYETSHTTEEGNELESSVYKNPSKLLMKEVEDKAIIYSLFFPLAKSDPTWTKHRVAHKACGINKKPFTTRDILTWTGSMGDQEGPWPRSVTSIALSMGAGLRSPQEGEPTSKFVVEGAAQVAAPVQF</sequence>
<evidence type="ECO:0000313" key="2">
    <source>
        <dbReference type="Proteomes" id="UP000886885"/>
    </source>
</evidence>
<dbReference type="AlphaFoldDB" id="A0A8X8A622"/>